<dbReference type="AlphaFoldDB" id="A0A0H5C5I0"/>
<comment type="cofactor">
    <cofactor evidence="1 9">
        <name>pyridoxal 5'-phosphate</name>
        <dbReference type="ChEBI" id="CHEBI:597326"/>
    </cofactor>
</comment>
<dbReference type="GO" id="GO:0016829">
    <property type="term" value="F:lyase activity"/>
    <property type="evidence" value="ECO:0007669"/>
    <property type="project" value="UniProtKB-KW"/>
</dbReference>
<dbReference type="CDD" id="cd06453">
    <property type="entry name" value="SufS_like"/>
    <property type="match status" value="1"/>
</dbReference>
<evidence type="ECO:0000256" key="8">
    <source>
        <dbReference type="ARBA" id="ARBA00050776"/>
    </source>
</evidence>
<keyword evidence="7" id="KW-0456">Lyase</keyword>
<dbReference type="SUPFAM" id="SSF53383">
    <property type="entry name" value="PLP-dependent transferases"/>
    <property type="match status" value="1"/>
</dbReference>
<dbReference type="EC" id="2.8.1.7" evidence="3 10"/>
<feature type="domain" description="Aminotransferase class V" evidence="11">
    <location>
        <begin position="25"/>
        <end position="395"/>
    </location>
</feature>
<evidence type="ECO:0000313" key="13">
    <source>
        <dbReference type="Proteomes" id="UP000242753"/>
    </source>
</evidence>
<evidence type="ECO:0000256" key="6">
    <source>
        <dbReference type="ARBA" id="ARBA00022898"/>
    </source>
</evidence>
<evidence type="ECO:0000256" key="10">
    <source>
        <dbReference type="RuleBase" id="RU004506"/>
    </source>
</evidence>
<comment type="catalytic activity">
    <reaction evidence="8 10">
        <text>(sulfur carrier)-H + L-cysteine = (sulfur carrier)-SH + L-alanine</text>
        <dbReference type="Rhea" id="RHEA:43892"/>
        <dbReference type="Rhea" id="RHEA-COMP:14737"/>
        <dbReference type="Rhea" id="RHEA-COMP:14739"/>
        <dbReference type="ChEBI" id="CHEBI:29917"/>
        <dbReference type="ChEBI" id="CHEBI:35235"/>
        <dbReference type="ChEBI" id="CHEBI:57972"/>
        <dbReference type="ChEBI" id="CHEBI:64428"/>
        <dbReference type="EC" id="2.8.1.7"/>
    </reaction>
</comment>
<evidence type="ECO:0000256" key="3">
    <source>
        <dbReference type="ARBA" id="ARBA00012239"/>
    </source>
</evidence>
<dbReference type="InterPro" id="IPR000192">
    <property type="entry name" value="Aminotrans_V_dom"/>
</dbReference>
<dbReference type="InterPro" id="IPR015421">
    <property type="entry name" value="PyrdxlP-dep_Trfase_major"/>
</dbReference>
<dbReference type="NCBIfam" id="TIGR01979">
    <property type="entry name" value="sufS"/>
    <property type="match status" value="1"/>
</dbReference>
<keyword evidence="6 10" id="KW-0663">Pyridoxal phosphate</keyword>
<evidence type="ECO:0000256" key="2">
    <source>
        <dbReference type="ARBA" id="ARBA00010447"/>
    </source>
</evidence>
<keyword evidence="4" id="KW-0963">Cytoplasm</keyword>
<dbReference type="PANTHER" id="PTHR43586">
    <property type="entry name" value="CYSTEINE DESULFURASE"/>
    <property type="match status" value="1"/>
</dbReference>
<dbReference type="PROSITE" id="PS00595">
    <property type="entry name" value="AA_TRANSFER_CLASS_5"/>
    <property type="match status" value="1"/>
</dbReference>
<evidence type="ECO:0000256" key="1">
    <source>
        <dbReference type="ARBA" id="ARBA00001933"/>
    </source>
</evidence>
<reference evidence="13" key="1">
    <citation type="submission" date="2015-01" db="EMBL/GenBank/DDBJ databases">
        <authorList>
            <person name="Manzano-Marin A."/>
            <person name="Manzano-Marin A."/>
        </authorList>
    </citation>
    <scope>NUCLEOTIDE SEQUENCE [LARGE SCALE GENOMIC DNA]</scope>
    <source>
        <strain evidence="13">obscurior</strain>
    </source>
</reference>
<comment type="similarity">
    <text evidence="2 10">Belongs to the class-V pyridoxal-phosphate-dependent aminotransferase family. Csd subfamily.</text>
</comment>
<organism evidence="12 13">
    <name type="scientific">Candidatus Westeberhardia cardiocondylae</name>
    <dbReference type="NCBI Taxonomy" id="1594731"/>
    <lineage>
        <taxon>Bacteria</taxon>
        <taxon>Pseudomonadati</taxon>
        <taxon>Pseudomonadota</taxon>
        <taxon>Gammaproteobacteria</taxon>
        <taxon>Enterobacterales</taxon>
        <taxon>Enterobacteriaceae</taxon>
        <taxon>ant endosymbionts</taxon>
        <taxon>Candidatus Westeberhardia</taxon>
    </lineage>
</organism>
<protein>
    <recommendedName>
        <fullName evidence="3 10">Cysteine desulfurase</fullName>
        <ecNumber evidence="3 10">2.8.1.7</ecNumber>
    </recommendedName>
</protein>
<dbReference type="InterPro" id="IPR015422">
    <property type="entry name" value="PyrdxlP-dep_Trfase_small"/>
</dbReference>
<sequence length="414" mass="47122">MIINHQTIKNDFPILSKKINNYPLTYLDNAASAQKPKSVINSIVQYYQEEYSSTHRGIHYLSNYATERIENIRSQIAKFINAKSEKEIIFVKGTTEGINLVANTWGKKFLHPNDNIIITEMEHHANIVPWQMLAEEKKLILRYIPLLPNGTLDVTKLPFLINKKTKLLAITHISNVLGTMNPIKQLIKKVRETSDAVILIDGAQAIMHKKVDVQKLDCDFYVFSGHKLYGPSGIGILYTKKKILNIMPPWEGGGSMIKKVSLTKKTTFNNIPWKFEAGSLHSSGIIGLGAAIKYIQKIGLNYIENYEKKLMRYTLTLLKKIPNLILYGTDNKIGIISFNLKKHHAYDVGSLLDQYGIAIRTGHHCAMPLVSYFKVQSMCRISFAIYTTKEDIDRLINSLIQIQYILNNKKNKIS</sequence>
<dbReference type="RefSeq" id="WP_281263762.1">
    <property type="nucleotide sequence ID" value="NZ_LN774881.1"/>
</dbReference>
<evidence type="ECO:0000256" key="7">
    <source>
        <dbReference type="ARBA" id="ARBA00023239"/>
    </source>
</evidence>
<accession>A0A0H5C5I0</accession>
<comment type="function">
    <text evidence="10">Catalyzes the removal of elemental sulfur and selenium atoms from L-cysteine, L-cystine, L-selenocysteine, and L-selenocystine to produce L-alanine.</text>
</comment>
<dbReference type="PANTHER" id="PTHR43586:SF25">
    <property type="entry name" value="CYSTEINE DESULFURASE"/>
    <property type="match status" value="1"/>
</dbReference>
<dbReference type="Gene3D" id="3.40.640.10">
    <property type="entry name" value="Type I PLP-dependent aspartate aminotransferase-like (Major domain)"/>
    <property type="match status" value="1"/>
</dbReference>
<name>A0A0H5C5I0_9ENTR</name>
<proteinExistence type="inferred from homology"/>
<gene>
    <name evidence="12" type="primary">sufS</name>
    <name evidence="12" type="ORF">WEOB_275</name>
</gene>
<dbReference type="InterPro" id="IPR010970">
    <property type="entry name" value="Cys_dSase_SufS"/>
</dbReference>
<dbReference type="EMBL" id="LN774881">
    <property type="protein sequence ID" value="CEN32216.1"/>
    <property type="molecule type" value="Genomic_DNA"/>
</dbReference>
<dbReference type="InterPro" id="IPR015424">
    <property type="entry name" value="PyrdxlP-dep_Trfase"/>
</dbReference>
<dbReference type="Proteomes" id="UP000242753">
    <property type="component" value="Chromosome I"/>
</dbReference>
<dbReference type="InterPro" id="IPR016454">
    <property type="entry name" value="Cysteine_dSase"/>
</dbReference>
<dbReference type="GO" id="GO:0031071">
    <property type="term" value="F:cysteine desulfurase activity"/>
    <property type="evidence" value="ECO:0007669"/>
    <property type="project" value="UniProtKB-UniRule"/>
</dbReference>
<evidence type="ECO:0000256" key="4">
    <source>
        <dbReference type="ARBA" id="ARBA00022490"/>
    </source>
</evidence>
<keyword evidence="13" id="KW-1185">Reference proteome</keyword>
<dbReference type="GO" id="GO:0030170">
    <property type="term" value="F:pyridoxal phosphate binding"/>
    <property type="evidence" value="ECO:0007669"/>
    <property type="project" value="UniProtKB-UniRule"/>
</dbReference>
<evidence type="ECO:0000256" key="5">
    <source>
        <dbReference type="ARBA" id="ARBA00022679"/>
    </source>
</evidence>
<dbReference type="STRING" id="1594731.WEOB_275"/>
<evidence type="ECO:0000313" key="12">
    <source>
        <dbReference type="EMBL" id="CEN32216.1"/>
    </source>
</evidence>
<dbReference type="GO" id="GO:0006534">
    <property type="term" value="P:cysteine metabolic process"/>
    <property type="evidence" value="ECO:0007669"/>
    <property type="project" value="UniProtKB-UniRule"/>
</dbReference>
<dbReference type="PIRSF" id="PIRSF005572">
    <property type="entry name" value="NifS"/>
    <property type="match status" value="1"/>
</dbReference>
<keyword evidence="5 10" id="KW-0808">Transferase</keyword>
<dbReference type="PATRIC" id="fig|1594731.3.peg.256"/>
<dbReference type="Gene3D" id="3.90.1150.10">
    <property type="entry name" value="Aspartate Aminotransferase, domain 1"/>
    <property type="match status" value="1"/>
</dbReference>
<dbReference type="Pfam" id="PF00266">
    <property type="entry name" value="Aminotran_5"/>
    <property type="match status" value="1"/>
</dbReference>
<evidence type="ECO:0000259" key="11">
    <source>
        <dbReference type="Pfam" id="PF00266"/>
    </source>
</evidence>
<evidence type="ECO:0000256" key="9">
    <source>
        <dbReference type="RuleBase" id="RU004504"/>
    </source>
</evidence>
<dbReference type="InterPro" id="IPR020578">
    <property type="entry name" value="Aminotrans_V_PyrdxlP_BS"/>
</dbReference>
<dbReference type="KEGG" id="wca:WEOB_275"/>